<organism evidence="1 2">
    <name type="scientific">Panagrellus redivivus</name>
    <name type="common">Microworm</name>
    <dbReference type="NCBI Taxonomy" id="6233"/>
    <lineage>
        <taxon>Eukaryota</taxon>
        <taxon>Metazoa</taxon>
        <taxon>Ecdysozoa</taxon>
        <taxon>Nematoda</taxon>
        <taxon>Chromadorea</taxon>
        <taxon>Rhabditida</taxon>
        <taxon>Tylenchina</taxon>
        <taxon>Panagrolaimomorpha</taxon>
        <taxon>Panagrolaimoidea</taxon>
        <taxon>Panagrolaimidae</taxon>
        <taxon>Panagrellus</taxon>
    </lineage>
</organism>
<dbReference type="AlphaFoldDB" id="A0A7E4V839"/>
<accession>A0A7E4V839</accession>
<evidence type="ECO:0000313" key="2">
    <source>
        <dbReference type="WBParaSite" id="Pan_g17717.t1"/>
    </source>
</evidence>
<protein>
    <submittedName>
        <fullName evidence="2">FTH domain-containing protein</fullName>
    </submittedName>
</protein>
<keyword evidence="1" id="KW-1185">Reference proteome</keyword>
<name>A0A7E4V839_PANRE</name>
<reference evidence="2" key="2">
    <citation type="submission" date="2020-10" db="UniProtKB">
        <authorList>
            <consortium name="WormBaseParasite"/>
        </authorList>
    </citation>
    <scope>IDENTIFICATION</scope>
</reference>
<dbReference type="WBParaSite" id="Pan_g17717.t1">
    <property type="protein sequence ID" value="Pan_g17717.t1"/>
    <property type="gene ID" value="Pan_g17717"/>
</dbReference>
<dbReference type="Proteomes" id="UP000492821">
    <property type="component" value="Unassembled WGS sequence"/>
</dbReference>
<reference evidence="1" key="1">
    <citation type="journal article" date="2013" name="Genetics">
        <title>The draft genome and transcriptome of Panagrellus redivivus are shaped by the harsh demands of a free-living lifestyle.</title>
        <authorList>
            <person name="Srinivasan J."/>
            <person name="Dillman A.R."/>
            <person name="Macchietto M.G."/>
            <person name="Heikkinen L."/>
            <person name="Lakso M."/>
            <person name="Fracchia K.M."/>
            <person name="Antoshechkin I."/>
            <person name="Mortazavi A."/>
            <person name="Wong G."/>
            <person name="Sternberg P.W."/>
        </authorList>
    </citation>
    <scope>NUCLEOTIDE SEQUENCE [LARGE SCALE GENOMIC DNA]</scope>
    <source>
        <strain evidence="1">MT8872</strain>
    </source>
</reference>
<sequence length="321" mass="36851">MPYPIAKLAYGLRCRLSKLATKSERYRLQIAAGNASICPPKLQSMHRVDEQYIFDYKDAELTVLELLDLYDDDLDGDDDNEDFNYETSRDCHFDNDSPLHYGDVVTFRNLDLQCLSSDVFDNFYFAPGLSLNLHFCRISKQFLNRLFATVGNVVQRVTILVNAVDDPYKLNFIDILTGFPNVTDLTVDTENLSPSWMSEVMQFKNYKLTSLRLTLPEEQFRLLTVDKITALLKAQKKGFKMEIVCDSSDYDDAFPTFKTPPFIAVEKLKYAFQKLRQGISSDENTRVRIANTDYNNAFDYYAPNMALIVILTTSLAKSRLV</sequence>
<evidence type="ECO:0000313" key="1">
    <source>
        <dbReference type="Proteomes" id="UP000492821"/>
    </source>
</evidence>
<proteinExistence type="predicted"/>